<evidence type="ECO:0000259" key="1">
    <source>
        <dbReference type="SMART" id="SM00382"/>
    </source>
</evidence>
<accession>A0A7D6CQ39</accession>
<dbReference type="SUPFAM" id="SSF52540">
    <property type="entry name" value="P-loop containing nucleoside triphosphate hydrolases"/>
    <property type="match status" value="1"/>
</dbReference>
<name>A0A7D6CQ39_9EURY</name>
<evidence type="ECO:0000313" key="2">
    <source>
        <dbReference type="EMBL" id="QLK25333.1"/>
    </source>
</evidence>
<dbReference type="Gene3D" id="3.40.50.300">
    <property type="entry name" value="P-loop containing nucleotide triphosphate hydrolases"/>
    <property type="match status" value="1"/>
</dbReference>
<organism evidence="2 3">
    <name type="scientific">Natrinema zhouii</name>
    <dbReference type="NCBI Taxonomy" id="1710539"/>
    <lineage>
        <taxon>Archaea</taxon>
        <taxon>Methanobacteriati</taxon>
        <taxon>Methanobacteriota</taxon>
        <taxon>Stenosarchaea group</taxon>
        <taxon>Halobacteria</taxon>
        <taxon>Halobacteriales</taxon>
        <taxon>Natrialbaceae</taxon>
        <taxon>Natrinema</taxon>
    </lineage>
</organism>
<dbReference type="GO" id="GO:0005524">
    <property type="term" value="F:ATP binding"/>
    <property type="evidence" value="ECO:0007669"/>
    <property type="project" value="InterPro"/>
</dbReference>
<dbReference type="InterPro" id="IPR052934">
    <property type="entry name" value="Methyl-DNA_Rec/Restrict_Enz"/>
</dbReference>
<dbReference type="InterPro" id="IPR011704">
    <property type="entry name" value="ATPase_dyneun-rel_AAA"/>
</dbReference>
<dbReference type="EMBL" id="CP059154">
    <property type="protein sequence ID" value="QLK25333.1"/>
    <property type="molecule type" value="Genomic_DNA"/>
</dbReference>
<dbReference type="CDD" id="cd00009">
    <property type="entry name" value="AAA"/>
    <property type="match status" value="1"/>
</dbReference>
<dbReference type="Proteomes" id="UP000510869">
    <property type="component" value="Chromosome"/>
</dbReference>
<dbReference type="AlphaFoldDB" id="A0A7D6CQ39"/>
<gene>
    <name evidence="2" type="ORF">HYG81_14740</name>
</gene>
<evidence type="ECO:0000313" key="3">
    <source>
        <dbReference type="Proteomes" id="UP000510869"/>
    </source>
</evidence>
<dbReference type="Pfam" id="PF07728">
    <property type="entry name" value="AAA_5"/>
    <property type="match status" value="1"/>
</dbReference>
<dbReference type="InterPro" id="IPR027417">
    <property type="entry name" value="P-loop_NTPase"/>
</dbReference>
<reference evidence="2 3" key="1">
    <citation type="submission" date="2020-07" db="EMBL/GenBank/DDBJ databases">
        <title>Natrinema (YPL30) sp. nov. and Haloterrigena xxxxxx (YPL8) sp. nov., isolated from a salt mine.</title>
        <authorList>
            <person name="Cui H."/>
        </authorList>
    </citation>
    <scope>NUCLEOTIDE SEQUENCE [LARGE SCALE GENOMIC DNA]</scope>
    <source>
        <strain evidence="2 3">YPL13</strain>
    </source>
</reference>
<proteinExistence type="predicted"/>
<dbReference type="PANTHER" id="PTHR37291:SF1">
    <property type="entry name" value="TYPE IV METHYL-DIRECTED RESTRICTION ENZYME ECOKMCRB SUBUNIT"/>
    <property type="match status" value="1"/>
</dbReference>
<keyword evidence="3" id="KW-1185">Reference proteome</keyword>
<protein>
    <submittedName>
        <fullName evidence="2">AAA family ATPase</fullName>
    </submittedName>
</protein>
<feature type="domain" description="AAA+ ATPase" evidence="1">
    <location>
        <begin position="582"/>
        <end position="763"/>
    </location>
</feature>
<dbReference type="PANTHER" id="PTHR37291">
    <property type="entry name" value="5-METHYLCYTOSINE-SPECIFIC RESTRICTION ENZYME B"/>
    <property type="match status" value="1"/>
</dbReference>
<dbReference type="OrthoDB" id="9837at2157"/>
<sequence>MGAGLSENDETNRDPPTIYQVPVKTEDDEPIRINFERTIVDGVHRDQLTEYCEIPLEHETLRVWGNTEDKPADTGDYLLFADRDGRNGGDYTHLARIDHATILDEEAAAAFTDAIGWGEVSDVSYQHVMFLDPIYETTLDREDFWEILDFRGWPNDTFSGIDFDRSGSTFFAEYDSIEAFIEQIRGNKIYPAELAVDTESADEYETLEAAITDIRTRLEESSVNTSWLKTRLGGALVAEWSAALTGFKPSDTVSANTAVRFDQLRNIYESLEPELEETASELGVGYHYSFSPAKTLFLCWVRILQEEIDHAGSVLSQPRLNSILHDSYTVETDTETEPVARPVDSTHPVLSHIRATSPTVYKFTAPSDYWLTSIEYSSVSSGEEYRSRWEEFSEGDVVILHSHEEPSNGELSRHPNGIIGVGILGRTFEKEEPWWWDEHERGESYPLVAMFDRLFLTGSIDDIDTSRSITEKTTSEIDRECDALTTDLLPIAQANSICNEVAGIEFPVQSQYATFRTDNDTIDHDQPVALIEAIADTLSEAPAINIHKQYRGSIPSETLDGLYFPDDQGERILEQITTALTAGKHILLTGPPGTGKTEIARRVCNSLADTHPYLYSDFEMTTATADWSTFDTVGGYMPNESESDGDNLAFTPGIVLNRLKNAQTEAQSNDLLIVDELNRADIDKAFGQLFTLLSGQSVQLPYTKNGREIELTTTDELSGRPADRQYLVPNSWRIFATMNTYDKTSLYEMSYAFMRRFAFIRVPAPTLPEDPADDDQLEQLIYDYANAWDLDLNRNEAMAIGRVWRETNHAVEERSIGPAIIEDILRYVNQHPEDELEYHLTQAVISYIFPQLEGVPKRRTIVQEIAAVNEIEALLLEQAAREMLQVTVATNE</sequence>
<dbReference type="SMART" id="SM00382">
    <property type="entry name" value="AAA"/>
    <property type="match status" value="1"/>
</dbReference>
<dbReference type="InterPro" id="IPR003593">
    <property type="entry name" value="AAA+_ATPase"/>
</dbReference>
<dbReference type="GO" id="GO:0016887">
    <property type="term" value="F:ATP hydrolysis activity"/>
    <property type="evidence" value="ECO:0007669"/>
    <property type="project" value="InterPro"/>
</dbReference>